<evidence type="ECO:0000313" key="2">
    <source>
        <dbReference type="Proteomes" id="UP000265520"/>
    </source>
</evidence>
<reference evidence="1 2" key="1">
    <citation type="journal article" date="2018" name="Front. Plant Sci.">
        <title>Red Clover (Trifolium pratense) and Zigzag Clover (T. medium) - A Picture of Genomic Similarities and Differences.</title>
        <authorList>
            <person name="Dluhosova J."/>
            <person name="Istvanek J."/>
            <person name="Nedelnik J."/>
            <person name="Repkova J."/>
        </authorList>
    </citation>
    <scope>NUCLEOTIDE SEQUENCE [LARGE SCALE GENOMIC DNA]</scope>
    <source>
        <strain evidence="2">cv. 10/8</strain>
        <tissue evidence="1">Leaf</tissue>
    </source>
</reference>
<comment type="caution">
    <text evidence="1">The sequence shown here is derived from an EMBL/GenBank/DDBJ whole genome shotgun (WGS) entry which is preliminary data.</text>
</comment>
<keyword evidence="2" id="KW-1185">Reference proteome</keyword>
<dbReference type="Proteomes" id="UP000265520">
    <property type="component" value="Unassembled WGS sequence"/>
</dbReference>
<dbReference type="AlphaFoldDB" id="A0A392NQR3"/>
<sequence length="70" mass="8142">RCELLAKVDQIIVTYKQETKVIEEHNEVLGKLMDKVEDVMEDQNHLIEDMVKLMEKMDNDHLAIFAKAGD</sequence>
<name>A0A392NQR3_9FABA</name>
<accession>A0A392NQR3</accession>
<evidence type="ECO:0000313" key="1">
    <source>
        <dbReference type="EMBL" id="MCI01742.1"/>
    </source>
</evidence>
<dbReference type="EMBL" id="LXQA010046969">
    <property type="protein sequence ID" value="MCI01742.1"/>
    <property type="molecule type" value="Genomic_DNA"/>
</dbReference>
<proteinExistence type="predicted"/>
<organism evidence="1 2">
    <name type="scientific">Trifolium medium</name>
    <dbReference type="NCBI Taxonomy" id="97028"/>
    <lineage>
        <taxon>Eukaryota</taxon>
        <taxon>Viridiplantae</taxon>
        <taxon>Streptophyta</taxon>
        <taxon>Embryophyta</taxon>
        <taxon>Tracheophyta</taxon>
        <taxon>Spermatophyta</taxon>
        <taxon>Magnoliopsida</taxon>
        <taxon>eudicotyledons</taxon>
        <taxon>Gunneridae</taxon>
        <taxon>Pentapetalae</taxon>
        <taxon>rosids</taxon>
        <taxon>fabids</taxon>
        <taxon>Fabales</taxon>
        <taxon>Fabaceae</taxon>
        <taxon>Papilionoideae</taxon>
        <taxon>50 kb inversion clade</taxon>
        <taxon>NPAAA clade</taxon>
        <taxon>Hologalegina</taxon>
        <taxon>IRL clade</taxon>
        <taxon>Trifolieae</taxon>
        <taxon>Trifolium</taxon>
    </lineage>
</organism>
<feature type="non-terminal residue" evidence="1">
    <location>
        <position position="1"/>
    </location>
</feature>
<protein>
    <submittedName>
        <fullName evidence="1">Uncharacterized protein</fullName>
    </submittedName>
</protein>